<name>A0A1G9XGC2_9FIRM</name>
<gene>
    <name evidence="2" type="ORF">SAMN05192585_10862</name>
</gene>
<evidence type="ECO:0000313" key="2">
    <source>
        <dbReference type="EMBL" id="SDM95581.1"/>
    </source>
</evidence>
<feature type="transmembrane region" description="Helical" evidence="1">
    <location>
        <begin position="107"/>
        <end position="129"/>
    </location>
</feature>
<feature type="transmembrane region" description="Helical" evidence="1">
    <location>
        <begin position="51"/>
        <end position="69"/>
    </location>
</feature>
<evidence type="ECO:0000313" key="3">
    <source>
        <dbReference type="Proteomes" id="UP000199182"/>
    </source>
</evidence>
<feature type="transmembrane region" description="Helical" evidence="1">
    <location>
        <begin position="81"/>
        <end position="101"/>
    </location>
</feature>
<keyword evidence="3" id="KW-1185">Reference proteome</keyword>
<dbReference type="EMBL" id="FNID01000008">
    <property type="protein sequence ID" value="SDM95581.1"/>
    <property type="molecule type" value="Genomic_DNA"/>
</dbReference>
<dbReference type="STRING" id="258515.SAMN05192585_10862"/>
<accession>A0A1G9XGC2</accession>
<keyword evidence="1" id="KW-0472">Membrane</keyword>
<reference evidence="2 3" key="1">
    <citation type="submission" date="2016-10" db="EMBL/GenBank/DDBJ databases">
        <authorList>
            <person name="de Groot N.N."/>
        </authorList>
    </citation>
    <scope>NUCLEOTIDE SEQUENCE [LARGE SCALE GENOMIC DNA]</scope>
    <source>
        <strain evidence="2 3">CGMCC 1.5012</strain>
    </source>
</reference>
<dbReference type="Pfam" id="PF20122">
    <property type="entry name" value="DUF6512"/>
    <property type="match status" value="1"/>
</dbReference>
<keyword evidence="1" id="KW-1133">Transmembrane helix</keyword>
<proteinExistence type="predicted"/>
<keyword evidence="1" id="KW-0812">Transmembrane</keyword>
<organism evidence="2 3">
    <name type="scientific">Acetanaerobacterium elongatum</name>
    <dbReference type="NCBI Taxonomy" id="258515"/>
    <lineage>
        <taxon>Bacteria</taxon>
        <taxon>Bacillati</taxon>
        <taxon>Bacillota</taxon>
        <taxon>Clostridia</taxon>
        <taxon>Eubacteriales</taxon>
        <taxon>Oscillospiraceae</taxon>
        <taxon>Acetanaerobacterium</taxon>
    </lineage>
</organism>
<feature type="transmembrane region" description="Helical" evidence="1">
    <location>
        <begin position="7"/>
        <end position="31"/>
    </location>
</feature>
<protein>
    <submittedName>
        <fullName evidence="2">Uncharacterized protein</fullName>
    </submittedName>
</protein>
<dbReference type="Proteomes" id="UP000199182">
    <property type="component" value="Unassembled WGS sequence"/>
</dbReference>
<dbReference type="AlphaFoldDB" id="A0A1G9XGC2"/>
<evidence type="ECO:0000256" key="1">
    <source>
        <dbReference type="SAM" id="Phobius"/>
    </source>
</evidence>
<dbReference type="RefSeq" id="WP_092638781.1">
    <property type="nucleotide sequence ID" value="NZ_FNID01000008.1"/>
</dbReference>
<dbReference type="OrthoDB" id="48209at2"/>
<sequence>MRWLTVIALEIAGFVFVVITGTLLHFAYRWLGESPVAGAFCPVNESVWEHLKLLFFPMLFYSVAEYLSFGRHVESFIGAKTVGILVGMITIVAVFYTYSGIAGTHYLWADILTFIIGVAAAYFISFIILKKGYVIPDCVGVALIAAAACFVVFTFFPPPLALFRDPITGGYGRVL</sequence>
<dbReference type="InterPro" id="IPR045407">
    <property type="entry name" value="DUF6512"/>
</dbReference>
<feature type="transmembrane region" description="Helical" evidence="1">
    <location>
        <begin position="138"/>
        <end position="156"/>
    </location>
</feature>